<gene>
    <name evidence="2" type="ORF">HannXRQ_Chr11g0337321</name>
</gene>
<proteinExistence type="predicted"/>
<dbReference type="InParanoid" id="A0A251TDM9"/>
<sequence>MNHGDNGDGVEAGSQNRDGMQGYHKDASGESGCHTFIVVGYRYRWSVKAMKMNMKLVKSLFQTDGSGSSCLACPETTALKNGWGDTTY</sequence>
<dbReference type="AlphaFoldDB" id="A0A251TDM9"/>
<reference evidence="3" key="1">
    <citation type="journal article" date="2017" name="Nature">
        <title>The sunflower genome provides insights into oil metabolism, flowering and Asterid evolution.</title>
        <authorList>
            <person name="Badouin H."/>
            <person name="Gouzy J."/>
            <person name="Grassa C.J."/>
            <person name="Murat F."/>
            <person name="Staton S.E."/>
            <person name="Cottret L."/>
            <person name="Lelandais-Briere C."/>
            <person name="Owens G.L."/>
            <person name="Carrere S."/>
            <person name="Mayjonade B."/>
            <person name="Legrand L."/>
            <person name="Gill N."/>
            <person name="Kane N.C."/>
            <person name="Bowers J.E."/>
            <person name="Hubner S."/>
            <person name="Bellec A."/>
            <person name="Berard A."/>
            <person name="Berges H."/>
            <person name="Blanchet N."/>
            <person name="Boniface M.C."/>
            <person name="Brunel D."/>
            <person name="Catrice O."/>
            <person name="Chaidir N."/>
            <person name="Claudel C."/>
            <person name="Donnadieu C."/>
            <person name="Faraut T."/>
            <person name="Fievet G."/>
            <person name="Helmstetter N."/>
            <person name="King M."/>
            <person name="Knapp S.J."/>
            <person name="Lai Z."/>
            <person name="Le Paslier M.C."/>
            <person name="Lippi Y."/>
            <person name="Lorenzon L."/>
            <person name="Mandel J.R."/>
            <person name="Marage G."/>
            <person name="Marchand G."/>
            <person name="Marquand E."/>
            <person name="Bret-Mestries E."/>
            <person name="Morien E."/>
            <person name="Nambeesan S."/>
            <person name="Nguyen T."/>
            <person name="Pegot-Espagnet P."/>
            <person name="Pouilly N."/>
            <person name="Raftis F."/>
            <person name="Sallet E."/>
            <person name="Schiex T."/>
            <person name="Thomas J."/>
            <person name="Vandecasteele C."/>
            <person name="Vares D."/>
            <person name="Vear F."/>
            <person name="Vautrin S."/>
            <person name="Crespi M."/>
            <person name="Mangin B."/>
            <person name="Burke J.M."/>
            <person name="Salse J."/>
            <person name="Munos S."/>
            <person name="Vincourt P."/>
            <person name="Rieseberg L.H."/>
            <person name="Langlade N.B."/>
        </authorList>
    </citation>
    <scope>NUCLEOTIDE SEQUENCE [LARGE SCALE GENOMIC DNA]</scope>
    <source>
        <strain evidence="3">cv. SF193</strain>
    </source>
</reference>
<keyword evidence="3" id="KW-1185">Reference proteome</keyword>
<accession>A0A251TDM9</accession>
<dbReference type="Proteomes" id="UP000215914">
    <property type="component" value="Chromosome 11"/>
</dbReference>
<evidence type="ECO:0000313" key="2">
    <source>
        <dbReference type="EMBL" id="OTG08051.1"/>
    </source>
</evidence>
<feature type="region of interest" description="Disordered" evidence="1">
    <location>
        <begin position="1"/>
        <end position="30"/>
    </location>
</feature>
<evidence type="ECO:0000256" key="1">
    <source>
        <dbReference type="SAM" id="MobiDB-lite"/>
    </source>
</evidence>
<protein>
    <submittedName>
        <fullName evidence="2">Uncharacterized protein</fullName>
    </submittedName>
</protein>
<organism evidence="2 3">
    <name type="scientific">Helianthus annuus</name>
    <name type="common">Common sunflower</name>
    <dbReference type="NCBI Taxonomy" id="4232"/>
    <lineage>
        <taxon>Eukaryota</taxon>
        <taxon>Viridiplantae</taxon>
        <taxon>Streptophyta</taxon>
        <taxon>Embryophyta</taxon>
        <taxon>Tracheophyta</taxon>
        <taxon>Spermatophyta</taxon>
        <taxon>Magnoliopsida</taxon>
        <taxon>eudicotyledons</taxon>
        <taxon>Gunneridae</taxon>
        <taxon>Pentapetalae</taxon>
        <taxon>asterids</taxon>
        <taxon>campanulids</taxon>
        <taxon>Asterales</taxon>
        <taxon>Asteraceae</taxon>
        <taxon>Asteroideae</taxon>
        <taxon>Heliantheae alliance</taxon>
        <taxon>Heliantheae</taxon>
        <taxon>Helianthus</taxon>
    </lineage>
</organism>
<dbReference type="EMBL" id="CM007900">
    <property type="protein sequence ID" value="OTG08051.1"/>
    <property type="molecule type" value="Genomic_DNA"/>
</dbReference>
<evidence type="ECO:0000313" key="3">
    <source>
        <dbReference type="Proteomes" id="UP000215914"/>
    </source>
</evidence>
<name>A0A251TDM9_HELAN</name>